<evidence type="ECO:0000259" key="5">
    <source>
        <dbReference type="Pfam" id="PF12734"/>
    </source>
</evidence>
<feature type="region of interest" description="Disordered" evidence="4">
    <location>
        <begin position="173"/>
        <end position="225"/>
    </location>
</feature>
<evidence type="ECO:0000256" key="3">
    <source>
        <dbReference type="ARBA" id="ARBA00023136"/>
    </source>
</evidence>
<dbReference type="EMBL" id="JAAIUW010000008">
    <property type="protein sequence ID" value="KAF7819364.1"/>
    <property type="molecule type" value="Genomic_DNA"/>
</dbReference>
<evidence type="ECO:0000313" key="7">
    <source>
        <dbReference type="Proteomes" id="UP000634136"/>
    </source>
</evidence>
<evidence type="ECO:0000256" key="1">
    <source>
        <dbReference type="ARBA" id="ARBA00004370"/>
    </source>
</evidence>
<dbReference type="InterPro" id="IPR043240">
    <property type="entry name" value="CYSTM1-like"/>
</dbReference>
<keyword evidence="7" id="KW-1185">Reference proteome</keyword>
<dbReference type="Proteomes" id="UP000634136">
    <property type="component" value="Unassembled WGS sequence"/>
</dbReference>
<proteinExistence type="inferred from homology"/>
<evidence type="ECO:0000313" key="6">
    <source>
        <dbReference type="EMBL" id="KAF7819364.1"/>
    </source>
</evidence>
<dbReference type="AlphaFoldDB" id="A0A834WJP8"/>
<feature type="compositionally biased region" description="Pro residues" evidence="4">
    <location>
        <begin position="173"/>
        <end position="214"/>
    </location>
</feature>
<comment type="subcellular location">
    <subcellularLocation>
        <location evidence="1">Membrane</location>
    </subcellularLocation>
</comment>
<keyword evidence="3" id="KW-0472">Membrane</keyword>
<organism evidence="6 7">
    <name type="scientific">Senna tora</name>
    <dbReference type="NCBI Taxonomy" id="362788"/>
    <lineage>
        <taxon>Eukaryota</taxon>
        <taxon>Viridiplantae</taxon>
        <taxon>Streptophyta</taxon>
        <taxon>Embryophyta</taxon>
        <taxon>Tracheophyta</taxon>
        <taxon>Spermatophyta</taxon>
        <taxon>Magnoliopsida</taxon>
        <taxon>eudicotyledons</taxon>
        <taxon>Gunneridae</taxon>
        <taxon>Pentapetalae</taxon>
        <taxon>rosids</taxon>
        <taxon>fabids</taxon>
        <taxon>Fabales</taxon>
        <taxon>Fabaceae</taxon>
        <taxon>Caesalpinioideae</taxon>
        <taxon>Cassia clade</taxon>
        <taxon>Senna</taxon>
    </lineage>
</organism>
<comment type="caution">
    <text evidence="6">The sequence shown here is derived from an EMBL/GenBank/DDBJ whole genome shotgun (WGS) entry which is preliminary data.</text>
</comment>
<comment type="similarity">
    <text evidence="2">Belongs to the CYSTM1 family.</text>
</comment>
<dbReference type="Pfam" id="PF12734">
    <property type="entry name" value="CYSTM"/>
    <property type="match status" value="1"/>
</dbReference>
<evidence type="ECO:0000256" key="4">
    <source>
        <dbReference type="SAM" id="MobiDB-lite"/>
    </source>
</evidence>
<dbReference type="GO" id="GO:0016020">
    <property type="term" value="C:membrane"/>
    <property type="evidence" value="ECO:0007669"/>
    <property type="project" value="UniProtKB-SubCell"/>
</dbReference>
<dbReference type="InterPro" id="IPR028144">
    <property type="entry name" value="CYSTM_dom"/>
</dbReference>
<protein>
    <submittedName>
        <fullName evidence="6">GEM-like protein 5</fullName>
    </submittedName>
</protein>
<reference evidence="6" key="1">
    <citation type="submission" date="2020-09" db="EMBL/GenBank/DDBJ databases">
        <title>Genome-Enabled Discovery of Anthraquinone Biosynthesis in Senna tora.</title>
        <authorList>
            <person name="Kang S.-H."/>
            <person name="Pandey R.P."/>
            <person name="Lee C.-M."/>
            <person name="Sim J.-S."/>
            <person name="Jeong J.-T."/>
            <person name="Choi B.-S."/>
            <person name="Jung M."/>
            <person name="Ginzburg D."/>
            <person name="Zhao K."/>
            <person name="Won S.Y."/>
            <person name="Oh T.-J."/>
            <person name="Yu Y."/>
            <person name="Kim N.-H."/>
            <person name="Lee O.R."/>
            <person name="Lee T.-H."/>
            <person name="Bashyal P."/>
            <person name="Kim T.-S."/>
            <person name="Lee W.-H."/>
            <person name="Kawkins C."/>
            <person name="Kim C.-K."/>
            <person name="Kim J.S."/>
            <person name="Ahn B.O."/>
            <person name="Rhee S.Y."/>
            <person name="Sohng J.K."/>
        </authorList>
    </citation>
    <scope>NUCLEOTIDE SEQUENCE</scope>
    <source>
        <tissue evidence="6">Leaf</tissue>
    </source>
</reference>
<evidence type="ECO:0000256" key="2">
    <source>
        <dbReference type="ARBA" id="ARBA00009444"/>
    </source>
</evidence>
<name>A0A834WJP8_9FABA</name>
<sequence length="276" mass="30282">MNQKSNPSIVPICIYFSDEFSLIVTGFTVPIFPRGTITCTRDSNPPPVRALAVRFIFPHAAVGTDGLVRTAIKRNSEAEPNYVSSVLSRINLIGWIKKYRKELTILPDVVGGGFSLLGPGAGAEAEAPWKEGGGAEDSAFMIMSVDGRERSYAWLLNRVALCCKLGTRYPSPYPPPHPSPADPSAPPPPPPYEGYPSPSPPVFTGYPPPRPPQRPQYDGYQGYFNNQFPPPRPPPSYPHHHHHHHHHQDSDCGSFLRGCLAALCCCCVLEECCCCF</sequence>
<gene>
    <name evidence="6" type="ORF">G2W53_024819</name>
</gene>
<accession>A0A834WJP8</accession>
<feature type="domain" description="Cysteine-rich transmembrane" evidence="5">
    <location>
        <begin position="235"/>
        <end position="273"/>
    </location>
</feature>
<dbReference type="PANTHER" id="PTHR47564:SF1">
    <property type="entry name" value="CYSTEINE-RICH AND TRANSMEMBRANE DOMAIN-CONTAINING PROTEIN 1"/>
    <property type="match status" value="1"/>
</dbReference>
<dbReference type="PANTHER" id="PTHR47564">
    <property type="entry name" value="CYSTEINE-RICH AND TRANSMEMBRANE DOMAIN-CONTAINING PROTEIN 1"/>
    <property type="match status" value="1"/>
</dbReference>